<feature type="non-terminal residue" evidence="2">
    <location>
        <position position="1"/>
    </location>
</feature>
<sequence length="254" mass="27334">AFEAFRDALQDAGIARDDLDATVIGAVPEYHKQRSLSGVIQEYLDLNPKPTWLTEAACASGSAAIRTAWMAIQAGLHQVIAVIGCQKMTELTTPEILALMGRVGEVQWESIFGTTFPGYYAMIANRHMHEFGTTKEQLAAVAVKNHYYGARNQYAMFRKEVTAEKALSSAPVALPLQVFDCCANADGAACAIMAAEERARDISDKTVWLDGLGCATTTMSMIRRPSLVGLPSAVEASRQAYKMAGVGPGDIKVA</sequence>
<dbReference type="InterPro" id="IPR020616">
    <property type="entry name" value="Thiolase_N"/>
</dbReference>
<protein>
    <recommendedName>
        <fullName evidence="1">Thiolase N-terminal domain-containing protein</fullName>
    </recommendedName>
</protein>
<comment type="caution">
    <text evidence="2">The sequence shown here is derived from an EMBL/GenBank/DDBJ whole genome shotgun (WGS) entry which is preliminary data.</text>
</comment>
<dbReference type="SUPFAM" id="SSF53901">
    <property type="entry name" value="Thiolase-like"/>
    <property type="match status" value="2"/>
</dbReference>
<dbReference type="AlphaFoldDB" id="X0Y6L0"/>
<feature type="domain" description="Thiolase N-terminal" evidence="1">
    <location>
        <begin position="3"/>
        <end position="161"/>
    </location>
</feature>
<dbReference type="PANTHER" id="PTHR42870:SF6">
    <property type="entry name" value="ACETYL-COA C-ACYLTRANSFERASE"/>
    <property type="match status" value="1"/>
</dbReference>
<dbReference type="PANTHER" id="PTHR42870">
    <property type="entry name" value="ACETYL-COA C-ACETYLTRANSFERASE"/>
    <property type="match status" value="1"/>
</dbReference>
<feature type="non-terminal residue" evidence="2">
    <location>
        <position position="254"/>
    </location>
</feature>
<gene>
    <name evidence="2" type="ORF">S01H1_61238</name>
</gene>
<evidence type="ECO:0000259" key="1">
    <source>
        <dbReference type="Pfam" id="PF00108"/>
    </source>
</evidence>
<proteinExistence type="predicted"/>
<organism evidence="2">
    <name type="scientific">marine sediment metagenome</name>
    <dbReference type="NCBI Taxonomy" id="412755"/>
    <lineage>
        <taxon>unclassified sequences</taxon>
        <taxon>metagenomes</taxon>
        <taxon>ecological metagenomes</taxon>
    </lineage>
</organism>
<name>X0Y6L0_9ZZZZ</name>
<dbReference type="GO" id="GO:0016747">
    <property type="term" value="F:acyltransferase activity, transferring groups other than amino-acyl groups"/>
    <property type="evidence" value="ECO:0007669"/>
    <property type="project" value="InterPro"/>
</dbReference>
<evidence type="ECO:0000313" key="2">
    <source>
        <dbReference type="EMBL" id="GAG32491.1"/>
    </source>
</evidence>
<dbReference type="EMBL" id="BARS01040143">
    <property type="protein sequence ID" value="GAG32491.1"/>
    <property type="molecule type" value="Genomic_DNA"/>
</dbReference>
<accession>X0Y6L0</accession>
<dbReference type="CDD" id="cd00829">
    <property type="entry name" value="SCP-x_thiolase"/>
    <property type="match status" value="1"/>
</dbReference>
<reference evidence="2" key="1">
    <citation type="journal article" date="2014" name="Front. Microbiol.">
        <title>High frequency of phylogenetically diverse reductive dehalogenase-homologous genes in deep subseafloor sedimentary metagenomes.</title>
        <authorList>
            <person name="Kawai M."/>
            <person name="Futagami T."/>
            <person name="Toyoda A."/>
            <person name="Takaki Y."/>
            <person name="Nishi S."/>
            <person name="Hori S."/>
            <person name="Arai W."/>
            <person name="Tsubouchi T."/>
            <person name="Morono Y."/>
            <person name="Uchiyama I."/>
            <person name="Ito T."/>
            <person name="Fujiyama A."/>
            <person name="Inagaki F."/>
            <person name="Takami H."/>
        </authorList>
    </citation>
    <scope>NUCLEOTIDE SEQUENCE</scope>
    <source>
        <strain evidence="2">Expedition CK06-06</strain>
    </source>
</reference>
<dbReference type="Gene3D" id="3.40.47.10">
    <property type="match status" value="1"/>
</dbReference>
<dbReference type="Pfam" id="PF00108">
    <property type="entry name" value="Thiolase_N"/>
    <property type="match status" value="1"/>
</dbReference>
<dbReference type="InterPro" id="IPR016039">
    <property type="entry name" value="Thiolase-like"/>
</dbReference>